<gene>
    <name evidence="1" type="ORF">HK103_004602</name>
</gene>
<dbReference type="InterPro" id="IPR036910">
    <property type="entry name" value="HMG_box_dom_sf"/>
</dbReference>
<dbReference type="Proteomes" id="UP001210925">
    <property type="component" value="Unassembled WGS sequence"/>
</dbReference>
<dbReference type="Gene3D" id="1.10.30.10">
    <property type="entry name" value="High mobility group box domain"/>
    <property type="match status" value="1"/>
</dbReference>
<sequence length="180" mass="20349">MAANSFALYKRDKQQEIATTFNLQRQADIHQKALELWVNEPLKIRQTYTEMATLQKVKETPPPSSQINSDVYQLNFQYSNQMDSSFQRMAEFESSNLQSNYYPTIGEPGSVSPDVLFATQLDEAPNSLQSYFDAPLEESIKSNFGFSNPTHQFAFTGDVYGNTHFLSGSAIHNNNAKARS</sequence>
<comment type="caution">
    <text evidence="1">The sequence shown here is derived from an EMBL/GenBank/DDBJ whole genome shotgun (WGS) entry which is preliminary data.</text>
</comment>
<accession>A0AAD5UGX3</accession>
<proteinExistence type="predicted"/>
<organism evidence="1 2">
    <name type="scientific">Boothiomyces macroporosus</name>
    <dbReference type="NCBI Taxonomy" id="261099"/>
    <lineage>
        <taxon>Eukaryota</taxon>
        <taxon>Fungi</taxon>
        <taxon>Fungi incertae sedis</taxon>
        <taxon>Chytridiomycota</taxon>
        <taxon>Chytridiomycota incertae sedis</taxon>
        <taxon>Chytridiomycetes</taxon>
        <taxon>Rhizophydiales</taxon>
        <taxon>Terramycetaceae</taxon>
        <taxon>Boothiomyces</taxon>
    </lineage>
</organism>
<evidence type="ECO:0000313" key="1">
    <source>
        <dbReference type="EMBL" id="KAJ3257382.1"/>
    </source>
</evidence>
<reference evidence="1" key="1">
    <citation type="submission" date="2020-05" db="EMBL/GenBank/DDBJ databases">
        <title>Phylogenomic resolution of chytrid fungi.</title>
        <authorList>
            <person name="Stajich J.E."/>
            <person name="Amses K."/>
            <person name="Simmons R."/>
            <person name="Seto K."/>
            <person name="Myers J."/>
            <person name="Bonds A."/>
            <person name="Quandt C.A."/>
            <person name="Barry K."/>
            <person name="Liu P."/>
            <person name="Grigoriev I."/>
            <person name="Longcore J.E."/>
            <person name="James T.Y."/>
        </authorList>
    </citation>
    <scope>NUCLEOTIDE SEQUENCE</scope>
    <source>
        <strain evidence="1">PLAUS21</strain>
    </source>
</reference>
<dbReference type="AlphaFoldDB" id="A0AAD5UGX3"/>
<evidence type="ECO:0000313" key="2">
    <source>
        <dbReference type="Proteomes" id="UP001210925"/>
    </source>
</evidence>
<dbReference type="EMBL" id="JADGKB010000039">
    <property type="protein sequence ID" value="KAJ3257382.1"/>
    <property type="molecule type" value="Genomic_DNA"/>
</dbReference>
<protein>
    <submittedName>
        <fullName evidence="1">Uncharacterized protein</fullName>
    </submittedName>
</protein>
<keyword evidence="2" id="KW-1185">Reference proteome</keyword>
<name>A0AAD5UGX3_9FUNG</name>